<protein>
    <recommendedName>
        <fullName evidence="6">HAT C-terminal dimerisation domain-containing protein</fullName>
    </recommendedName>
</protein>
<evidence type="ECO:0000256" key="4">
    <source>
        <dbReference type="ARBA" id="ARBA00022833"/>
    </source>
</evidence>
<keyword evidence="3" id="KW-0863">Zinc-finger</keyword>
<dbReference type="InterPro" id="IPR052035">
    <property type="entry name" value="ZnF_BED_domain_contain"/>
</dbReference>
<dbReference type="EMBL" id="OU898282">
    <property type="protein sequence ID" value="CAG9837723.1"/>
    <property type="molecule type" value="Genomic_DNA"/>
</dbReference>
<dbReference type="Pfam" id="PF05699">
    <property type="entry name" value="Dimer_Tnp_hAT"/>
    <property type="match status" value="1"/>
</dbReference>
<dbReference type="GO" id="GO:0046983">
    <property type="term" value="F:protein dimerization activity"/>
    <property type="evidence" value="ECO:0007669"/>
    <property type="project" value="InterPro"/>
</dbReference>
<dbReference type="GO" id="GO:0008270">
    <property type="term" value="F:zinc ion binding"/>
    <property type="evidence" value="ECO:0007669"/>
    <property type="project" value="UniProtKB-KW"/>
</dbReference>
<reference evidence="7" key="1">
    <citation type="submission" date="2022-01" db="EMBL/GenBank/DDBJ databases">
        <authorList>
            <person name="King R."/>
        </authorList>
    </citation>
    <scope>NUCLEOTIDE SEQUENCE</scope>
</reference>
<dbReference type="GO" id="GO:0005634">
    <property type="term" value="C:nucleus"/>
    <property type="evidence" value="ECO:0007669"/>
    <property type="project" value="UniProtKB-SubCell"/>
</dbReference>
<dbReference type="Proteomes" id="UP001153709">
    <property type="component" value="Chromosome 7"/>
</dbReference>
<evidence type="ECO:0000256" key="2">
    <source>
        <dbReference type="ARBA" id="ARBA00022723"/>
    </source>
</evidence>
<accession>A0A9N9T662</accession>
<dbReference type="PANTHER" id="PTHR46481">
    <property type="entry name" value="ZINC FINGER BED DOMAIN-CONTAINING PROTEIN 4"/>
    <property type="match status" value="1"/>
</dbReference>
<comment type="subcellular location">
    <subcellularLocation>
        <location evidence="1">Nucleus</location>
    </subcellularLocation>
</comment>
<keyword evidence="2" id="KW-0479">Metal-binding</keyword>
<dbReference type="OrthoDB" id="6600430at2759"/>
<keyword evidence="8" id="KW-1185">Reference proteome</keyword>
<dbReference type="InterPro" id="IPR008906">
    <property type="entry name" value="HATC_C_dom"/>
</dbReference>
<keyword evidence="5" id="KW-0539">Nucleus</keyword>
<evidence type="ECO:0000313" key="7">
    <source>
        <dbReference type="EMBL" id="CAG9837723.1"/>
    </source>
</evidence>
<proteinExistence type="predicted"/>
<feature type="domain" description="HAT C-terminal dimerisation" evidence="6">
    <location>
        <begin position="411"/>
        <end position="450"/>
    </location>
</feature>
<sequence>MVLENEYQAMDEEVINPLDAILELEDSDNVSTDESFVFSVSTENLSDLDEIEVIDTDSAEVDNKIMQVDEVNNVRFLAYECREPVCLTQHYYIIHNQSLCPSCFFETLRGVPTYIHTNHITEHSSGTADNLNLLGCVSYAGRHTAENIQNKIQRLIAEWKLDNRIAAVVTDNASNIKAAVRIGGWQSWGCFAHSLNFVTQSALKEIREVVEKVKNIMKNAIISTLTVLNSSVTEYVEPLQNEDWTIAEQSIKVLEIFNLVTTAISSEQKVSASSIIFYYTQITKHMNSFDINTMMPHVQNMVKKLQFELIQRFSDIEEHSLIAQATILYPRFKKFGFIGQRQYLKAVEALYRKVANTKLLTQKENEEENIEQPIQNIPYKEYLLQNLWKDFDNEVQQHQQPSNPTASAIVEVDKYLEEIILPRKDSFGISQDPLLWWHQRKQTYPKLYQIM</sequence>
<organism evidence="7 8">
    <name type="scientific">Diabrotica balteata</name>
    <name type="common">Banded cucumber beetle</name>
    <dbReference type="NCBI Taxonomy" id="107213"/>
    <lineage>
        <taxon>Eukaryota</taxon>
        <taxon>Metazoa</taxon>
        <taxon>Ecdysozoa</taxon>
        <taxon>Arthropoda</taxon>
        <taxon>Hexapoda</taxon>
        <taxon>Insecta</taxon>
        <taxon>Pterygota</taxon>
        <taxon>Neoptera</taxon>
        <taxon>Endopterygota</taxon>
        <taxon>Coleoptera</taxon>
        <taxon>Polyphaga</taxon>
        <taxon>Cucujiformia</taxon>
        <taxon>Chrysomeloidea</taxon>
        <taxon>Chrysomelidae</taxon>
        <taxon>Galerucinae</taxon>
        <taxon>Diabroticina</taxon>
        <taxon>Diabroticites</taxon>
        <taxon>Diabrotica</taxon>
    </lineage>
</organism>
<dbReference type="SUPFAM" id="SSF53098">
    <property type="entry name" value="Ribonuclease H-like"/>
    <property type="match status" value="1"/>
</dbReference>
<dbReference type="PANTHER" id="PTHR46481:SF10">
    <property type="entry name" value="ZINC FINGER BED DOMAIN-CONTAINING PROTEIN 39"/>
    <property type="match status" value="1"/>
</dbReference>
<evidence type="ECO:0000259" key="6">
    <source>
        <dbReference type="Pfam" id="PF05699"/>
    </source>
</evidence>
<evidence type="ECO:0000313" key="8">
    <source>
        <dbReference type="Proteomes" id="UP001153709"/>
    </source>
</evidence>
<evidence type="ECO:0000256" key="5">
    <source>
        <dbReference type="ARBA" id="ARBA00023242"/>
    </source>
</evidence>
<dbReference type="AlphaFoldDB" id="A0A9N9T662"/>
<name>A0A9N9T662_DIABA</name>
<keyword evidence="4" id="KW-0862">Zinc</keyword>
<evidence type="ECO:0000256" key="3">
    <source>
        <dbReference type="ARBA" id="ARBA00022771"/>
    </source>
</evidence>
<evidence type="ECO:0000256" key="1">
    <source>
        <dbReference type="ARBA" id="ARBA00004123"/>
    </source>
</evidence>
<dbReference type="InterPro" id="IPR012337">
    <property type="entry name" value="RNaseH-like_sf"/>
</dbReference>
<gene>
    <name evidence="7" type="ORF">DIABBA_LOCUS10683</name>
</gene>